<proteinExistence type="predicted"/>
<name>A0A286A4X5_9PROT</name>
<dbReference type="PANTHER" id="PTHR43861:SF6">
    <property type="entry name" value="METHYLTRANSFERASE TYPE 11"/>
    <property type="match status" value="1"/>
</dbReference>
<dbReference type="Proteomes" id="UP000219335">
    <property type="component" value="Unassembled WGS sequence"/>
</dbReference>
<reference evidence="1 2" key="1">
    <citation type="submission" date="2017-09" db="EMBL/GenBank/DDBJ databases">
        <authorList>
            <person name="Ehlers B."/>
            <person name="Leendertz F.H."/>
        </authorList>
    </citation>
    <scope>NUCLEOTIDE SEQUENCE [LARGE SCALE GENOMIC DNA]</scope>
    <source>
        <strain evidence="1 2">Nm42</strain>
    </source>
</reference>
<protein>
    <submittedName>
        <fullName evidence="1">2-polyprenyl-3-methyl-5-hydroxy-6-metoxy-1,4-benzoquinol methylase</fullName>
    </submittedName>
</protein>
<dbReference type="AlphaFoldDB" id="A0A286A4X5"/>
<accession>A0A286A4X5</accession>
<dbReference type="GO" id="GO:0008168">
    <property type="term" value="F:methyltransferase activity"/>
    <property type="evidence" value="ECO:0007669"/>
    <property type="project" value="UniProtKB-KW"/>
</dbReference>
<dbReference type="CDD" id="cd02440">
    <property type="entry name" value="AdoMet_MTases"/>
    <property type="match status" value="1"/>
</dbReference>
<dbReference type="EMBL" id="OCMU01000001">
    <property type="protein sequence ID" value="SOD16974.1"/>
    <property type="molecule type" value="Genomic_DNA"/>
</dbReference>
<keyword evidence="1" id="KW-0489">Methyltransferase</keyword>
<organism evidence="1 2">
    <name type="scientific">Nitrosomonas ureae</name>
    <dbReference type="NCBI Taxonomy" id="44577"/>
    <lineage>
        <taxon>Bacteria</taxon>
        <taxon>Pseudomonadati</taxon>
        <taxon>Pseudomonadota</taxon>
        <taxon>Betaproteobacteria</taxon>
        <taxon>Nitrosomonadales</taxon>
        <taxon>Nitrosomonadaceae</taxon>
        <taxon>Nitrosomonas</taxon>
    </lineage>
</organism>
<dbReference type="Pfam" id="PF13489">
    <property type="entry name" value="Methyltransf_23"/>
    <property type="match status" value="1"/>
</dbReference>
<dbReference type="SUPFAM" id="SSF53335">
    <property type="entry name" value="S-adenosyl-L-methionine-dependent methyltransferases"/>
    <property type="match status" value="1"/>
</dbReference>
<dbReference type="RefSeq" id="WP_255251849.1">
    <property type="nucleotide sequence ID" value="NZ_OCMU01000001.1"/>
</dbReference>
<gene>
    <name evidence="1" type="ORF">SAMN06297164_0935</name>
</gene>
<keyword evidence="1" id="KW-0808">Transferase</keyword>
<evidence type="ECO:0000313" key="2">
    <source>
        <dbReference type="Proteomes" id="UP000219335"/>
    </source>
</evidence>
<dbReference type="GO" id="GO:0032259">
    <property type="term" value="P:methylation"/>
    <property type="evidence" value="ECO:0007669"/>
    <property type="project" value="UniProtKB-KW"/>
</dbReference>
<sequence>MSNRVKDSIRQNLIATEANPDCYLCGKSGEILYRNRTDYLFGTPGDWSFKVCRGDECGLVWLDPRPMVSEIGKAYQHYYTHKKSGHVRQTPMATIMRAILHSMSIHLLGLRKERKHYKCMYLDQISPGRLLEVGCGNGKRLARMQALGWDVMGQEVDPVAASYVSEERGIPVHLGMLQTLDVTERYDAVILSHVIEHVHDPLSLLESCYRLLKEDGLLVILTPNIASHGHRKFGAVWRGLEPPRHLYLFNRKTLLRLAQKAGFNSLRSWTTSVGAFGMGQASVSSVSGAKEGRYLITTRDVWRGFWFQLVTRIILLFNKDSGEECVLMGTRK</sequence>
<evidence type="ECO:0000313" key="1">
    <source>
        <dbReference type="EMBL" id="SOD16974.1"/>
    </source>
</evidence>
<dbReference type="InterPro" id="IPR029063">
    <property type="entry name" value="SAM-dependent_MTases_sf"/>
</dbReference>
<dbReference type="Gene3D" id="3.40.50.150">
    <property type="entry name" value="Vaccinia Virus protein VP39"/>
    <property type="match status" value="1"/>
</dbReference>
<dbReference type="PANTHER" id="PTHR43861">
    <property type="entry name" value="TRANS-ACONITATE 2-METHYLTRANSFERASE-RELATED"/>
    <property type="match status" value="1"/>
</dbReference>